<dbReference type="SUPFAM" id="SSF52151">
    <property type="entry name" value="FabD/lysophospholipase-like"/>
    <property type="match status" value="1"/>
</dbReference>
<organism evidence="5 6">
    <name type="scientific">Allokutzneria multivorans</name>
    <dbReference type="NCBI Taxonomy" id="1142134"/>
    <lineage>
        <taxon>Bacteria</taxon>
        <taxon>Bacillati</taxon>
        <taxon>Actinomycetota</taxon>
        <taxon>Actinomycetes</taxon>
        <taxon>Pseudonocardiales</taxon>
        <taxon>Pseudonocardiaceae</taxon>
        <taxon>Allokutzneria</taxon>
    </lineage>
</organism>
<dbReference type="InterPro" id="IPR032821">
    <property type="entry name" value="PKS_assoc"/>
</dbReference>
<keyword evidence="2" id="KW-0012">Acyltransferase</keyword>
<dbReference type="InterPro" id="IPR016036">
    <property type="entry name" value="Malonyl_transacylase_ACP-bd"/>
</dbReference>
<sequence length="913" mass="95961">MSEESFEEEVPACDDLPAREDRLGAGIPQDTGFSGDIAVVGLAGRFPGADDAAGFWANLVAGRSGIVKHSKEELIAAGVPAEHANAPQYVPVSAGVSGVDAFDAGFFGVDPEEAALMDPQHRVFLETVWHALEDAAINPSTVDGTVAVYAGCGPSTYLMLNLMTHEDLFVKVGPEHLILLNDKDTLAGRVSYSLDLTGPAVTVQAHSATSLVAVCTACTSLAAGETDVAVAGGVSLLVQPPGYWYSEANRLSSDGVVRPFDAEANGKITGDGAGAVVLRRLEDALEDGDRIYAVIRGWAVNNDGSDKAGFTAPSVQGQAAVMAEALGAAGVEADEVDFVETNASGTVFGDAAEVAAIQQVFAESAQLKIGSAKSGIGHLNQAAGIASLIKTVLALHHEELPGTLNFTTPNKQLARTGDRVQVPSSTEPWERGERPRVAGVNSFGFGGTNAHVVLEEAPEPEAEPNPRAHSLLVWSGTSAEAADALTERIAASTEPVEDLAYTLQIGRRAFGHRRMAVVESIEDIGADGRVLADSNVIEGREVGFLIAGVGEQYKGMVGDLYRDEPVFREAIDECSAIFRDHLGTEPIADMIAARGAASNDLARLLGRTDDTETAATEIVQPAVFAVEYALGKLVLDWGITPSVLAGYSVGEFVAAALSESLTLTEAASLVAVRAKLIAKLPQGAMAAVPLSVADLTAKVGPLDDIDVAAVNGPAMIVLSGSPEKLGSITDSVPARYLRTTHAFHSRALRPVAAELTAWARQNLDPQAPKIPYLSNVTGAPITERQLKDPGYWAEHMCRTVQFADMVGHLAAEHPDAAMVELGAGQSLGAMFRGHPDVPSSRWSLLLPTLPGESDPSGTQSVLTGALGKLWLTGADIDWAAYHRGRGARKTTAPAHAFERQRHWIDPQERGENR</sequence>
<dbReference type="PANTHER" id="PTHR43775:SF51">
    <property type="entry name" value="INACTIVE PHENOLPHTHIOCEROL SYNTHESIS POLYKETIDE SYNTHASE TYPE I PKS1-RELATED"/>
    <property type="match status" value="1"/>
</dbReference>
<evidence type="ECO:0000256" key="2">
    <source>
        <dbReference type="ARBA" id="ARBA00023315"/>
    </source>
</evidence>
<feature type="compositionally biased region" description="Acidic residues" evidence="3">
    <location>
        <begin position="1"/>
        <end position="12"/>
    </location>
</feature>
<dbReference type="Pfam" id="PF02801">
    <property type="entry name" value="Ketoacyl-synt_C"/>
    <property type="match status" value="1"/>
</dbReference>
<name>A0ABP7QSJ2_9PSEU</name>
<reference evidence="6" key="1">
    <citation type="journal article" date="2019" name="Int. J. Syst. Evol. Microbiol.">
        <title>The Global Catalogue of Microorganisms (GCM) 10K type strain sequencing project: providing services to taxonomists for standard genome sequencing and annotation.</title>
        <authorList>
            <consortium name="The Broad Institute Genomics Platform"/>
            <consortium name="The Broad Institute Genome Sequencing Center for Infectious Disease"/>
            <person name="Wu L."/>
            <person name="Ma J."/>
        </authorList>
    </citation>
    <scope>NUCLEOTIDE SEQUENCE [LARGE SCALE GENOMIC DNA]</scope>
    <source>
        <strain evidence="6">JCM 17342</strain>
    </source>
</reference>
<dbReference type="InterPro" id="IPR014031">
    <property type="entry name" value="Ketoacyl_synth_C"/>
</dbReference>
<dbReference type="Pfam" id="PF16197">
    <property type="entry name" value="KAsynt_C_assoc"/>
    <property type="match status" value="1"/>
</dbReference>
<dbReference type="InterPro" id="IPR016039">
    <property type="entry name" value="Thiolase-like"/>
</dbReference>
<dbReference type="Pfam" id="PF00109">
    <property type="entry name" value="ketoacyl-synt"/>
    <property type="match status" value="1"/>
</dbReference>
<gene>
    <name evidence="5" type="ORF">GCM10022247_01620</name>
</gene>
<feature type="region of interest" description="Disordered" evidence="3">
    <location>
        <begin position="889"/>
        <end position="913"/>
    </location>
</feature>
<evidence type="ECO:0000259" key="4">
    <source>
        <dbReference type="PROSITE" id="PS52004"/>
    </source>
</evidence>
<dbReference type="SUPFAM" id="SSF55048">
    <property type="entry name" value="Probable ACP-binding domain of malonyl-CoA ACP transacylase"/>
    <property type="match status" value="1"/>
</dbReference>
<accession>A0ABP7QSJ2</accession>
<feature type="domain" description="Ketosynthase family 3 (KS3)" evidence="4">
    <location>
        <begin position="34"/>
        <end position="456"/>
    </location>
</feature>
<evidence type="ECO:0000313" key="6">
    <source>
        <dbReference type="Proteomes" id="UP001501747"/>
    </source>
</evidence>
<dbReference type="Gene3D" id="3.30.70.3290">
    <property type="match status" value="1"/>
</dbReference>
<dbReference type="CDD" id="cd00833">
    <property type="entry name" value="PKS"/>
    <property type="match status" value="1"/>
</dbReference>
<dbReference type="SUPFAM" id="SSF53901">
    <property type="entry name" value="Thiolase-like"/>
    <property type="match status" value="1"/>
</dbReference>
<dbReference type="Pfam" id="PF00698">
    <property type="entry name" value="Acyl_transf_1"/>
    <property type="match status" value="1"/>
</dbReference>
<dbReference type="SMART" id="SM00827">
    <property type="entry name" value="PKS_AT"/>
    <property type="match status" value="1"/>
</dbReference>
<feature type="region of interest" description="Disordered" evidence="3">
    <location>
        <begin position="1"/>
        <end position="23"/>
    </location>
</feature>
<keyword evidence="6" id="KW-1185">Reference proteome</keyword>
<protein>
    <recommendedName>
        <fullName evidence="4">Ketosynthase family 3 (KS3) domain-containing protein</fullName>
    </recommendedName>
</protein>
<dbReference type="Proteomes" id="UP001501747">
    <property type="component" value="Unassembled WGS sequence"/>
</dbReference>
<evidence type="ECO:0000256" key="3">
    <source>
        <dbReference type="SAM" id="MobiDB-lite"/>
    </source>
</evidence>
<dbReference type="PROSITE" id="PS52004">
    <property type="entry name" value="KS3_2"/>
    <property type="match status" value="1"/>
</dbReference>
<dbReference type="InterPro" id="IPR014043">
    <property type="entry name" value="Acyl_transferase_dom"/>
</dbReference>
<evidence type="ECO:0000313" key="5">
    <source>
        <dbReference type="EMBL" id="GAA3986968.1"/>
    </source>
</evidence>
<dbReference type="Gene3D" id="3.40.366.10">
    <property type="entry name" value="Malonyl-Coenzyme A Acyl Carrier Protein, domain 2"/>
    <property type="match status" value="1"/>
</dbReference>
<dbReference type="InterPro" id="IPR050091">
    <property type="entry name" value="PKS_NRPS_Biosynth_Enz"/>
</dbReference>
<dbReference type="InterPro" id="IPR016035">
    <property type="entry name" value="Acyl_Trfase/lysoPLipase"/>
</dbReference>
<dbReference type="EMBL" id="BAABAL010000003">
    <property type="protein sequence ID" value="GAA3986968.1"/>
    <property type="molecule type" value="Genomic_DNA"/>
</dbReference>
<dbReference type="InterPro" id="IPR001227">
    <property type="entry name" value="Ac_transferase_dom_sf"/>
</dbReference>
<proteinExistence type="predicted"/>
<dbReference type="SMART" id="SM00825">
    <property type="entry name" value="PKS_KS"/>
    <property type="match status" value="1"/>
</dbReference>
<dbReference type="InterPro" id="IPR014030">
    <property type="entry name" value="Ketoacyl_synth_N"/>
</dbReference>
<dbReference type="Gene3D" id="3.40.47.10">
    <property type="match status" value="1"/>
</dbReference>
<dbReference type="RefSeq" id="WP_344870459.1">
    <property type="nucleotide sequence ID" value="NZ_BAABAL010000003.1"/>
</dbReference>
<dbReference type="InterPro" id="IPR020841">
    <property type="entry name" value="PKS_Beta-ketoAc_synthase_dom"/>
</dbReference>
<feature type="compositionally biased region" description="Basic and acidic residues" evidence="3">
    <location>
        <begin position="896"/>
        <end position="913"/>
    </location>
</feature>
<comment type="caution">
    <text evidence="5">The sequence shown here is derived from an EMBL/GenBank/DDBJ whole genome shotgun (WGS) entry which is preliminary data.</text>
</comment>
<keyword evidence="1" id="KW-0808">Transferase</keyword>
<dbReference type="PANTHER" id="PTHR43775">
    <property type="entry name" value="FATTY ACID SYNTHASE"/>
    <property type="match status" value="1"/>
</dbReference>
<evidence type="ECO:0000256" key="1">
    <source>
        <dbReference type="ARBA" id="ARBA00022679"/>
    </source>
</evidence>